<keyword evidence="3" id="KW-0547">Nucleotide-binding</keyword>
<feature type="domain" description="ABC transporter" evidence="6">
    <location>
        <begin position="19"/>
        <end position="268"/>
    </location>
</feature>
<protein>
    <submittedName>
        <fullName evidence="7">ABC transporter ATP-binding protein</fullName>
    </submittedName>
</protein>
<dbReference type="PROSITE" id="PS50893">
    <property type="entry name" value="ABC_TRANSPORTER_2"/>
    <property type="match status" value="2"/>
</dbReference>
<evidence type="ECO:0000256" key="3">
    <source>
        <dbReference type="ARBA" id="ARBA00022741"/>
    </source>
</evidence>
<sequence>MTTPGTGQAPDTAEAVVSVRDLKITFPTLDGDVHAVDGLSFEVPAGGALGIVGESGSGKSATSLALMGLHRGTRARISGELLVAGTDVVTATDQQVRAMRGNDIAMVFQDPMSSLHPQYTIGNQIVEAYRTHHPGAGAAEARRRAVDALERVGIPEAARRIHSYPHEFSGGMRQRVLIAMGLVCEPKVLLADEPTTALDVTVQAQILDLLDDLRRDLGMSLILVSHDLAVVAGSVDRVLVMQKGRAVEQGDVRTVLSEPEHPYTQALLAAVPRVEVSRAQRRAQVRAERAVAAEQERAAEREHGAEPAREPEAAPAPPPAAAAPAAEAGGGEPLLRVENVRQRFRVRGGMFGAASYFYAVDDVSFELHRGETLGIVGESGSGKSTLSRMIMRLLQPTEGRVVFEGRDITRLSDRQLRPLRRDIQMIFQNPYSSLNPRLTIGDSIGTALRVQGERNGKVVRQRVQELLERVGLEPAHYNRFPHAFSGGQRQRIAIARALILRPKLVICDEPVSALDVSTQDQVLRLLAELQDDFDLTLIFVAHDLAVVRQVSDRVAVMRKGRIVEMSDGDSVYEQPRHDYTRQLLAAAPVLDPDEARRLRAERHRLRRQAGDNAGV</sequence>
<dbReference type="GO" id="GO:0055085">
    <property type="term" value="P:transmembrane transport"/>
    <property type="evidence" value="ECO:0007669"/>
    <property type="project" value="UniProtKB-ARBA"/>
</dbReference>
<evidence type="ECO:0000256" key="2">
    <source>
        <dbReference type="ARBA" id="ARBA00022448"/>
    </source>
</evidence>
<dbReference type="PROSITE" id="PS00211">
    <property type="entry name" value="ABC_TRANSPORTER_1"/>
    <property type="match status" value="2"/>
</dbReference>
<dbReference type="GO" id="GO:0015833">
    <property type="term" value="P:peptide transport"/>
    <property type="evidence" value="ECO:0007669"/>
    <property type="project" value="InterPro"/>
</dbReference>
<dbReference type="PANTHER" id="PTHR43776">
    <property type="entry name" value="TRANSPORT ATP-BINDING PROTEIN"/>
    <property type="match status" value="1"/>
</dbReference>
<dbReference type="NCBIfam" id="NF008453">
    <property type="entry name" value="PRK11308.1"/>
    <property type="match status" value="2"/>
</dbReference>
<feature type="region of interest" description="Disordered" evidence="5">
    <location>
        <begin position="287"/>
        <end position="330"/>
    </location>
</feature>
<dbReference type="AlphaFoldDB" id="A0A368T9C1"/>
<dbReference type="Pfam" id="PF08352">
    <property type="entry name" value="oligo_HPY"/>
    <property type="match status" value="2"/>
</dbReference>
<evidence type="ECO:0000259" key="6">
    <source>
        <dbReference type="PROSITE" id="PS50893"/>
    </source>
</evidence>
<dbReference type="GO" id="GO:0005524">
    <property type="term" value="F:ATP binding"/>
    <property type="evidence" value="ECO:0007669"/>
    <property type="project" value="UniProtKB-KW"/>
</dbReference>
<gene>
    <name evidence="7" type="ORF">DEF24_05100</name>
</gene>
<proteinExistence type="inferred from homology"/>
<dbReference type="RefSeq" id="WP_114396765.1">
    <property type="nucleotide sequence ID" value="NZ_QEIM01000017.1"/>
</dbReference>
<evidence type="ECO:0000313" key="8">
    <source>
        <dbReference type="Proteomes" id="UP000253318"/>
    </source>
</evidence>
<dbReference type="InterPro" id="IPR017871">
    <property type="entry name" value="ABC_transporter-like_CS"/>
</dbReference>
<keyword evidence="4 7" id="KW-0067">ATP-binding</keyword>
<dbReference type="NCBIfam" id="NF007739">
    <property type="entry name" value="PRK10419.1"/>
    <property type="match status" value="2"/>
</dbReference>
<comment type="caution">
    <text evidence="7">The sequence shown here is derived from an EMBL/GenBank/DDBJ whole genome shotgun (WGS) entry which is preliminary data.</text>
</comment>
<dbReference type="InterPro" id="IPR027417">
    <property type="entry name" value="P-loop_NTPase"/>
</dbReference>
<dbReference type="InterPro" id="IPR003439">
    <property type="entry name" value="ABC_transporter-like_ATP-bd"/>
</dbReference>
<dbReference type="FunFam" id="3.40.50.300:FF:000016">
    <property type="entry name" value="Oligopeptide ABC transporter ATP-binding component"/>
    <property type="match status" value="2"/>
</dbReference>
<accession>A0A368T9C1</accession>
<dbReference type="Gene3D" id="3.40.50.300">
    <property type="entry name" value="P-loop containing nucleotide triphosphate hydrolases"/>
    <property type="match status" value="2"/>
</dbReference>
<organism evidence="7 8">
    <name type="scientific">Marinitenerispora sediminis</name>
    <dbReference type="NCBI Taxonomy" id="1931232"/>
    <lineage>
        <taxon>Bacteria</taxon>
        <taxon>Bacillati</taxon>
        <taxon>Actinomycetota</taxon>
        <taxon>Actinomycetes</taxon>
        <taxon>Streptosporangiales</taxon>
        <taxon>Nocardiopsidaceae</taxon>
        <taxon>Marinitenerispora</taxon>
    </lineage>
</organism>
<dbReference type="InterPro" id="IPR003593">
    <property type="entry name" value="AAA+_ATPase"/>
</dbReference>
<dbReference type="OrthoDB" id="2986442at2"/>
<dbReference type="PANTHER" id="PTHR43776:SF7">
    <property type="entry name" value="D,D-DIPEPTIDE TRANSPORT ATP-BINDING PROTEIN DDPF-RELATED"/>
    <property type="match status" value="1"/>
</dbReference>
<keyword evidence="2" id="KW-0813">Transport</keyword>
<evidence type="ECO:0000313" key="7">
    <source>
        <dbReference type="EMBL" id="RCV61106.1"/>
    </source>
</evidence>
<evidence type="ECO:0000256" key="1">
    <source>
        <dbReference type="ARBA" id="ARBA00005417"/>
    </source>
</evidence>
<keyword evidence="8" id="KW-1185">Reference proteome</keyword>
<dbReference type="InterPro" id="IPR013563">
    <property type="entry name" value="Oligopep_ABC_C"/>
</dbReference>
<evidence type="ECO:0000256" key="5">
    <source>
        <dbReference type="SAM" id="MobiDB-lite"/>
    </source>
</evidence>
<dbReference type="EMBL" id="QEIN01000025">
    <property type="protein sequence ID" value="RCV61106.1"/>
    <property type="molecule type" value="Genomic_DNA"/>
</dbReference>
<evidence type="ECO:0000256" key="4">
    <source>
        <dbReference type="ARBA" id="ARBA00022840"/>
    </source>
</evidence>
<feature type="compositionally biased region" description="Basic and acidic residues" evidence="5">
    <location>
        <begin position="287"/>
        <end position="312"/>
    </location>
</feature>
<dbReference type="InterPro" id="IPR050319">
    <property type="entry name" value="ABC_transp_ATP-bind"/>
</dbReference>
<dbReference type="Pfam" id="PF00005">
    <property type="entry name" value="ABC_tran"/>
    <property type="match status" value="2"/>
</dbReference>
<feature type="domain" description="ABC transporter" evidence="6">
    <location>
        <begin position="335"/>
        <end position="584"/>
    </location>
</feature>
<dbReference type="CDD" id="cd03257">
    <property type="entry name" value="ABC_NikE_OppD_transporters"/>
    <property type="match status" value="2"/>
</dbReference>
<name>A0A368T9C1_9ACTN</name>
<dbReference type="SUPFAM" id="SSF52540">
    <property type="entry name" value="P-loop containing nucleoside triphosphate hydrolases"/>
    <property type="match status" value="2"/>
</dbReference>
<dbReference type="Proteomes" id="UP000253318">
    <property type="component" value="Unassembled WGS sequence"/>
</dbReference>
<comment type="similarity">
    <text evidence="1">Belongs to the ABC transporter superfamily.</text>
</comment>
<dbReference type="GO" id="GO:0016887">
    <property type="term" value="F:ATP hydrolysis activity"/>
    <property type="evidence" value="ECO:0007669"/>
    <property type="project" value="InterPro"/>
</dbReference>
<reference evidence="7 8" key="1">
    <citation type="submission" date="2018-04" db="EMBL/GenBank/DDBJ databases">
        <title>Novel actinobacteria from marine sediment.</title>
        <authorList>
            <person name="Ng Z.Y."/>
            <person name="Tan G.Y.A."/>
        </authorList>
    </citation>
    <scope>NUCLEOTIDE SEQUENCE [LARGE SCALE GENOMIC DNA]</scope>
    <source>
        <strain evidence="7 8">TPS81</strain>
    </source>
</reference>
<dbReference type="SMART" id="SM00382">
    <property type="entry name" value="AAA"/>
    <property type="match status" value="2"/>
</dbReference>